<dbReference type="PANTHER" id="PTHR32502">
    <property type="entry name" value="N-ACETYLGALACTOSAMINE PERMEASE II COMPONENT-RELATED"/>
    <property type="match status" value="1"/>
</dbReference>
<sequence length="277" mass="30183">MSKSKENVQVTLNDGELFGIWARWVCFLNGMVNYERMQGVGFCHAISPAIKKFYSKKEDRISAFKRHLTFFNTNATTGTIILGITTAMEEQKANGAEIENETINAVKVSLMGPLAGLGDSIFQATIFPILLSIGIGLGLQGNVIGPLLFTLLVLGISYPLDYWWFKKSYKEGRPLLSKLMETGLLNNVTEGASLVGLLAAGTLTARYISFSVKYKIPLSVGEPISIQTDILDKIAPNFLPLLLVIGCWIGLRRKLSVGKLILGIFIVGILLGALGVI</sequence>
<dbReference type="STRING" id="36842.SAMN02194393_02329"/>
<keyword evidence="3" id="KW-1185">Reference proteome</keyword>
<evidence type="ECO:0000256" key="1">
    <source>
        <dbReference type="SAM" id="Phobius"/>
    </source>
</evidence>
<evidence type="ECO:0000313" key="2">
    <source>
        <dbReference type="EMBL" id="SKC69892.1"/>
    </source>
</evidence>
<dbReference type="RefSeq" id="WP_079491810.1">
    <property type="nucleotide sequence ID" value="NZ_FUZT01000005.1"/>
</dbReference>
<dbReference type="OrthoDB" id="9795582at2"/>
<organism evidence="2 3">
    <name type="scientific">Maledivibacter halophilus</name>
    <dbReference type="NCBI Taxonomy" id="36842"/>
    <lineage>
        <taxon>Bacteria</taxon>
        <taxon>Bacillati</taxon>
        <taxon>Bacillota</taxon>
        <taxon>Clostridia</taxon>
        <taxon>Peptostreptococcales</taxon>
        <taxon>Caminicellaceae</taxon>
        <taxon>Maledivibacter</taxon>
    </lineage>
</organism>
<feature type="transmembrane region" description="Helical" evidence="1">
    <location>
        <begin position="143"/>
        <end position="165"/>
    </location>
</feature>
<dbReference type="Proteomes" id="UP000190285">
    <property type="component" value="Unassembled WGS sequence"/>
</dbReference>
<keyword evidence="1" id="KW-1133">Transmembrane helix</keyword>
<protein>
    <submittedName>
        <fullName evidence="2">PTS system IID component, Man family</fullName>
    </submittedName>
</protein>
<evidence type="ECO:0000313" key="3">
    <source>
        <dbReference type="Proteomes" id="UP000190285"/>
    </source>
</evidence>
<dbReference type="GO" id="GO:0005886">
    <property type="term" value="C:plasma membrane"/>
    <property type="evidence" value="ECO:0007669"/>
    <property type="project" value="TreeGrafter"/>
</dbReference>
<dbReference type="PANTHER" id="PTHR32502:SF27">
    <property type="entry name" value="PTS SYSTEM, MANNOSE-SPECIFIC IID COMPONENT"/>
    <property type="match status" value="1"/>
</dbReference>
<feature type="transmembrane region" description="Helical" evidence="1">
    <location>
        <begin position="257"/>
        <end position="276"/>
    </location>
</feature>
<gene>
    <name evidence="2" type="ORF">SAMN02194393_02329</name>
</gene>
<dbReference type="EMBL" id="FUZT01000005">
    <property type="protein sequence ID" value="SKC69892.1"/>
    <property type="molecule type" value="Genomic_DNA"/>
</dbReference>
<dbReference type="AlphaFoldDB" id="A0A1T5L1F7"/>
<reference evidence="3" key="1">
    <citation type="submission" date="2017-02" db="EMBL/GenBank/DDBJ databases">
        <authorList>
            <person name="Varghese N."/>
            <person name="Submissions S."/>
        </authorList>
    </citation>
    <scope>NUCLEOTIDE SEQUENCE [LARGE SCALE GENOMIC DNA]</scope>
    <source>
        <strain evidence="3">M1</strain>
    </source>
</reference>
<proteinExistence type="predicted"/>
<feature type="transmembrane region" description="Helical" evidence="1">
    <location>
        <begin position="114"/>
        <end position="137"/>
    </location>
</feature>
<keyword evidence="1" id="KW-0472">Membrane</keyword>
<name>A0A1T5L1F7_9FIRM</name>
<keyword evidence="1" id="KW-0812">Transmembrane</keyword>
<dbReference type="GO" id="GO:0009401">
    <property type="term" value="P:phosphoenolpyruvate-dependent sugar phosphotransferase system"/>
    <property type="evidence" value="ECO:0007669"/>
    <property type="project" value="InterPro"/>
</dbReference>
<dbReference type="Pfam" id="PF03613">
    <property type="entry name" value="EIID-AGA"/>
    <property type="match status" value="1"/>
</dbReference>
<dbReference type="InterPro" id="IPR004704">
    <property type="entry name" value="PTS_IID_man"/>
</dbReference>
<dbReference type="PROSITE" id="PS51108">
    <property type="entry name" value="PTS_EIID"/>
    <property type="match status" value="1"/>
</dbReference>
<dbReference type="InterPro" id="IPR050303">
    <property type="entry name" value="GatZ_KbaZ_carbometab"/>
</dbReference>
<accession>A0A1T5L1F7</accession>